<keyword evidence="2" id="KW-1185">Reference proteome</keyword>
<evidence type="ECO:0000313" key="1">
    <source>
        <dbReference type="EMBL" id="KAJ9649442.1"/>
    </source>
</evidence>
<proteinExistence type="predicted"/>
<gene>
    <name evidence="1" type="ORF">H2199_000217</name>
</gene>
<protein>
    <submittedName>
        <fullName evidence="1">Uncharacterized protein</fullName>
    </submittedName>
</protein>
<accession>A0ACC2ZP91</accession>
<dbReference type="Proteomes" id="UP001172680">
    <property type="component" value="Unassembled WGS sequence"/>
</dbReference>
<organism evidence="1 2">
    <name type="scientific">Coniosporium tulheliwenetii</name>
    <dbReference type="NCBI Taxonomy" id="3383036"/>
    <lineage>
        <taxon>Eukaryota</taxon>
        <taxon>Fungi</taxon>
        <taxon>Dikarya</taxon>
        <taxon>Ascomycota</taxon>
        <taxon>Pezizomycotina</taxon>
        <taxon>Dothideomycetes</taxon>
        <taxon>Dothideomycetes incertae sedis</taxon>
        <taxon>Coniosporium</taxon>
    </lineage>
</organism>
<sequence length="361" mass="39864">MESVEHFTDGSVCGCPEWWGICPDPDTSSLDSPQVLLSSLSTASDPGLTSSSINTEAPRKPQPQYPGLQPCPRLKKSTEMKHEKVHMFTDDFEAKFLNPFEARADHLPTPPPWVSSESSDEPVEDDEQIQDNWPPPKPSTTLFHPLQDYFHRPSTVLRPPSPTQGGPCHLLLSLLLPDPTGHPPLGPPGLPLQAHPRLQVTPSPLPNTLEAAERRRLRNRRMKERRNEKKRLAGATPLGAPAPPKGQGPDVWSQHQLPPKPPTKVQPQSQRQKWWANAKKRGREQDGRLISLRGRRYGYPSLSALLGEIREAGEDGEEEAVGVEREDDQEAWFLEGFEDLFPAAAVAVGRLGRGPSSGGDG</sequence>
<comment type="caution">
    <text evidence="1">The sequence shown here is derived from an EMBL/GenBank/DDBJ whole genome shotgun (WGS) entry which is preliminary data.</text>
</comment>
<name>A0ACC2ZP91_9PEZI</name>
<dbReference type="EMBL" id="JAPDRP010000001">
    <property type="protein sequence ID" value="KAJ9649442.1"/>
    <property type="molecule type" value="Genomic_DNA"/>
</dbReference>
<reference evidence="1" key="1">
    <citation type="submission" date="2022-10" db="EMBL/GenBank/DDBJ databases">
        <title>Culturing micro-colonial fungi from biological soil crusts in the Mojave desert and describing Neophaeococcomyces mojavensis, and introducing the new genera and species Taxawa tesnikishii.</title>
        <authorList>
            <person name="Kurbessoian T."/>
            <person name="Stajich J.E."/>
        </authorList>
    </citation>
    <scope>NUCLEOTIDE SEQUENCE</scope>
    <source>
        <strain evidence="1">JES_115</strain>
    </source>
</reference>
<evidence type="ECO:0000313" key="2">
    <source>
        <dbReference type="Proteomes" id="UP001172680"/>
    </source>
</evidence>